<dbReference type="Proteomes" id="UP000604898">
    <property type="component" value="Unassembled WGS sequence"/>
</dbReference>
<proteinExistence type="predicted"/>
<evidence type="ECO:0000313" key="1">
    <source>
        <dbReference type="EMBL" id="MBL4912063.1"/>
    </source>
</evidence>
<comment type="caution">
    <text evidence="1">The sequence shown here is derived from an EMBL/GenBank/DDBJ whole genome shotgun (WGS) entry which is preliminary data.</text>
</comment>
<organism evidence="1 2">
    <name type="scientific">Shewanella schlegeliana</name>
    <dbReference type="NCBI Taxonomy" id="190308"/>
    <lineage>
        <taxon>Bacteria</taxon>
        <taxon>Pseudomonadati</taxon>
        <taxon>Pseudomonadota</taxon>
        <taxon>Gammaproteobacteria</taxon>
        <taxon>Alteromonadales</taxon>
        <taxon>Shewanellaceae</taxon>
        <taxon>Shewanella</taxon>
    </lineage>
</organism>
<accession>A0ABS1SU47</accession>
<reference evidence="1 2" key="1">
    <citation type="submission" date="2021-01" db="EMBL/GenBank/DDBJ databases">
        <title>Genome sequence of Shewanella schlegeliana JCM 11561.</title>
        <authorList>
            <person name="Zhang H."/>
            <person name="Li C."/>
        </authorList>
    </citation>
    <scope>NUCLEOTIDE SEQUENCE [LARGE SCALE GENOMIC DNA]</scope>
    <source>
        <strain evidence="1 2">JCM 11561</strain>
    </source>
</reference>
<sequence length="79" mass="9397">MINERVTGLYFNETIHSVWIMYTELYPERIDNIDKAQYMGLLTQLSKTNGTRYDLYQLLLLKRQAKPRLFNIPKNSALE</sequence>
<name>A0ABS1SU47_9GAMM</name>
<protein>
    <submittedName>
        <fullName evidence="1">Uncharacterized protein</fullName>
    </submittedName>
</protein>
<dbReference type="EMBL" id="JAESVD010000001">
    <property type="protein sequence ID" value="MBL4912063.1"/>
    <property type="molecule type" value="Genomic_DNA"/>
</dbReference>
<dbReference type="RefSeq" id="WP_202720285.1">
    <property type="nucleotide sequence ID" value="NZ_BPEX01000018.1"/>
</dbReference>
<evidence type="ECO:0000313" key="2">
    <source>
        <dbReference type="Proteomes" id="UP000604898"/>
    </source>
</evidence>
<gene>
    <name evidence="1" type="ORF">JMA39_02775</name>
</gene>
<keyword evidence="2" id="KW-1185">Reference proteome</keyword>